<feature type="site" description="Electron transfer via tryptophanyl radical" evidence="9">
    <location>
        <position position="393"/>
    </location>
</feature>
<evidence type="ECO:0000259" key="11">
    <source>
        <dbReference type="PROSITE" id="PS51645"/>
    </source>
</evidence>
<dbReference type="PROSITE" id="PS00394">
    <property type="entry name" value="DNA_PHOTOLYASES_1_1"/>
    <property type="match status" value="1"/>
</dbReference>
<keyword evidence="4 8" id="KW-0285">Flavoprotein</keyword>
<comment type="caution">
    <text evidence="12">The sequence shown here is derived from an EMBL/GenBank/DDBJ whole genome shotgun (WGS) entry which is preliminary data.</text>
</comment>
<sequence length="488" mass="55059">MTFKHDTDPAKPVLVLFRHDLRVAGNAALTAAAGSGKPVIPVFVRETGGPRFRAPGAAWLWWLHHSIAALSKSLESLGANLVLRSGRQRDIMESLIEETGADMVLWNRRYDPAGMEADTDIKAALKDRDLHAESFSGALLHEPWQLKTGSGGYYKVYSPFWRAFSADFTLQAPPPAPRSLRAYDGPVTSEALDDWRLLPTRPDWAGGLREAWTPGEAEAHRLLEAFLDGAIDGYRDERDRPDIESTSRLSPYLAHGEISPAQIFQAIADRETIDAREKDIEHFRKEVGWREFSYHLLFHNPDLATKNFNSDFDAFPWGPIGDRLEKWQKGETGYPIVDAGMRQLWETGWMHNRVRMAAASFLIKHLRVHWHHGEAWFWDTLVDADPANNAASWQWVAGSGADAAPYFRIFNPILQGEKFDTEGNYVRRFVPALKDMPADRIHKPWQASKSVLDKAGVTLGKTYPEPLVDHQQARDSALEAYKTMRGEA</sequence>
<organism evidence="12 13">
    <name type="scientific">Zhengella mangrovi</name>
    <dbReference type="NCBI Taxonomy" id="1982044"/>
    <lineage>
        <taxon>Bacteria</taxon>
        <taxon>Pseudomonadati</taxon>
        <taxon>Pseudomonadota</taxon>
        <taxon>Alphaproteobacteria</taxon>
        <taxon>Hyphomicrobiales</taxon>
        <taxon>Notoacmeibacteraceae</taxon>
        <taxon>Zhengella</taxon>
    </lineage>
</organism>
<comment type="cofactor">
    <cofactor evidence="1">
        <name>(6R)-5,10-methylene-5,6,7,8-tetrahydrofolate</name>
        <dbReference type="ChEBI" id="CHEBI:15636"/>
    </cofactor>
</comment>
<feature type="domain" description="Photolyase/cryptochrome alpha/beta" evidence="11">
    <location>
        <begin position="11"/>
        <end position="140"/>
    </location>
</feature>
<gene>
    <name evidence="12" type="ORF">CSC94_04910</name>
</gene>
<dbReference type="GO" id="GO:0000719">
    <property type="term" value="P:photoreactive repair"/>
    <property type="evidence" value="ECO:0007669"/>
    <property type="project" value="UniProtKB-ARBA"/>
</dbReference>
<evidence type="ECO:0000256" key="4">
    <source>
        <dbReference type="ARBA" id="ARBA00022630"/>
    </source>
</evidence>
<dbReference type="Gene3D" id="1.25.40.80">
    <property type="match status" value="1"/>
</dbReference>
<dbReference type="PRINTS" id="PR00147">
    <property type="entry name" value="DNAPHOTLYASE"/>
</dbReference>
<feature type="binding site" evidence="8">
    <location>
        <begin position="383"/>
        <end position="385"/>
    </location>
    <ligand>
        <name>FAD</name>
        <dbReference type="ChEBI" id="CHEBI:57692"/>
    </ligand>
</feature>
<dbReference type="Pfam" id="PF00875">
    <property type="entry name" value="DNA_photolyase"/>
    <property type="match status" value="1"/>
</dbReference>
<evidence type="ECO:0000256" key="5">
    <source>
        <dbReference type="ARBA" id="ARBA00022827"/>
    </source>
</evidence>
<evidence type="ECO:0000256" key="3">
    <source>
        <dbReference type="ARBA" id="ARBA00014046"/>
    </source>
</evidence>
<reference evidence="12 13" key="1">
    <citation type="submission" date="2017-10" db="EMBL/GenBank/DDBJ databases">
        <title>Sedimentibacterium mangrovi gen. nov., sp. nov., a novel member of family Phyllobacteriacea isolated from mangrove sediment.</title>
        <authorList>
            <person name="Liao H."/>
            <person name="Tian Y."/>
        </authorList>
    </citation>
    <scope>NUCLEOTIDE SEQUENCE [LARGE SCALE GENOMIC DNA]</scope>
    <source>
        <strain evidence="12 13">X9-2-2</strain>
    </source>
</reference>
<dbReference type="AlphaFoldDB" id="A0A2G1QS85"/>
<dbReference type="Pfam" id="PF03441">
    <property type="entry name" value="FAD_binding_7"/>
    <property type="match status" value="1"/>
</dbReference>
<comment type="catalytic activity">
    <reaction evidence="7">
        <text>cyclobutadipyrimidine (in DNA) = 2 pyrimidine residues (in DNA).</text>
        <dbReference type="EC" id="4.1.99.3"/>
    </reaction>
</comment>
<dbReference type="FunFam" id="1.10.579.10:FF:000003">
    <property type="entry name" value="Deoxyribodipyrimidine photo-lyase"/>
    <property type="match status" value="1"/>
</dbReference>
<dbReference type="EC" id="4.1.99.3" evidence="2"/>
<evidence type="ECO:0000313" key="12">
    <source>
        <dbReference type="EMBL" id="PHP68396.1"/>
    </source>
</evidence>
<dbReference type="GO" id="GO:0003904">
    <property type="term" value="F:deoxyribodipyrimidine photo-lyase activity"/>
    <property type="evidence" value="ECO:0007669"/>
    <property type="project" value="UniProtKB-EC"/>
</dbReference>
<dbReference type="PROSITE" id="PS51645">
    <property type="entry name" value="PHR_CRY_ALPHA_BETA"/>
    <property type="match status" value="1"/>
</dbReference>
<keyword evidence="6 10" id="KW-0157">Chromophore</keyword>
<dbReference type="InterPro" id="IPR002081">
    <property type="entry name" value="Cryptochrome/DNA_photolyase_1"/>
</dbReference>
<dbReference type="InterPro" id="IPR014729">
    <property type="entry name" value="Rossmann-like_a/b/a_fold"/>
</dbReference>
<dbReference type="OrthoDB" id="9772484at2"/>
<dbReference type="Gene3D" id="1.10.579.10">
    <property type="entry name" value="DNA Cyclobutane Dipyrimidine Photolyase, subunit A, domain 3"/>
    <property type="match status" value="1"/>
</dbReference>
<feature type="binding site" evidence="8">
    <location>
        <position position="283"/>
    </location>
    <ligand>
        <name>FAD</name>
        <dbReference type="ChEBI" id="CHEBI:57692"/>
    </ligand>
</feature>
<dbReference type="InterPro" id="IPR006050">
    <property type="entry name" value="DNA_photolyase_N"/>
</dbReference>
<evidence type="ECO:0000256" key="1">
    <source>
        <dbReference type="ARBA" id="ARBA00001932"/>
    </source>
</evidence>
<comment type="similarity">
    <text evidence="10">Belongs to the DNA photolyase family.</text>
</comment>
<dbReference type="InterPro" id="IPR036155">
    <property type="entry name" value="Crypto/Photolyase_N_sf"/>
</dbReference>
<evidence type="ECO:0000256" key="8">
    <source>
        <dbReference type="PIRSR" id="PIRSR602081-1"/>
    </source>
</evidence>
<dbReference type="GO" id="GO:0009416">
    <property type="term" value="P:response to light stimulus"/>
    <property type="evidence" value="ECO:0007669"/>
    <property type="project" value="TreeGrafter"/>
</dbReference>
<dbReference type="SUPFAM" id="SSF52425">
    <property type="entry name" value="Cryptochrome/photolyase, N-terminal domain"/>
    <property type="match status" value="1"/>
</dbReference>
<dbReference type="Gene3D" id="3.40.50.620">
    <property type="entry name" value="HUPs"/>
    <property type="match status" value="1"/>
</dbReference>
<evidence type="ECO:0000256" key="7">
    <source>
        <dbReference type="ARBA" id="ARBA00033999"/>
    </source>
</evidence>
<dbReference type="InterPro" id="IPR005101">
    <property type="entry name" value="Cryptochr/Photolyase_FAD-bd"/>
</dbReference>
<evidence type="ECO:0000256" key="6">
    <source>
        <dbReference type="ARBA" id="ARBA00022991"/>
    </source>
</evidence>
<dbReference type="Proteomes" id="UP000221168">
    <property type="component" value="Unassembled WGS sequence"/>
</dbReference>
<accession>A0A2G1QS85</accession>
<name>A0A2G1QS85_9HYPH</name>
<evidence type="ECO:0000256" key="10">
    <source>
        <dbReference type="RuleBase" id="RU004182"/>
    </source>
</evidence>
<keyword evidence="12" id="KW-0456">Lyase</keyword>
<dbReference type="InterPro" id="IPR036134">
    <property type="entry name" value="Crypto/Photolyase_FAD-like_sf"/>
</dbReference>
<feature type="binding site" evidence="8">
    <location>
        <position position="234"/>
    </location>
    <ligand>
        <name>FAD</name>
        <dbReference type="ChEBI" id="CHEBI:57692"/>
    </ligand>
</feature>
<comment type="cofactor">
    <cofactor evidence="8">
        <name>FAD</name>
        <dbReference type="ChEBI" id="CHEBI:57692"/>
    </cofactor>
    <text evidence="8">Binds 1 FAD per subunit.</text>
</comment>
<dbReference type="SUPFAM" id="SSF48173">
    <property type="entry name" value="Cryptochrome/photolyase FAD-binding domain"/>
    <property type="match status" value="1"/>
</dbReference>
<keyword evidence="13" id="KW-1185">Reference proteome</keyword>
<feature type="binding site" evidence="8">
    <location>
        <begin position="246"/>
        <end position="250"/>
    </location>
    <ligand>
        <name>FAD</name>
        <dbReference type="ChEBI" id="CHEBI:57692"/>
    </ligand>
</feature>
<dbReference type="PANTHER" id="PTHR11455:SF9">
    <property type="entry name" value="CRYPTOCHROME CIRCADIAN CLOCK 5 ISOFORM X1"/>
    <property type="match status" value="1"/>
</dbReference>
<feature type="site" description="Electron transfer via tryptophanyl radical" evidence="9">
    <location>
        <position position="370"/>
    </location>
</feature>
<evidence type="ECO:0000313" key="13">
    <source>
        <dbReference type="Proteomes" id="UP000221168"/>
    </source>
</evidence>
<keyword evidence="5 8" id="KW-0274">FAD</keyword>
<dbReference type="EMBL" id="PDVP01000002">
    <property type="protein sequence ID" value="PHP68396.1"/>
    <property type="molecule type" value="Genomic_DNA"/>
</dbReference>
<protein>
    <recommendedName>
        <fullName evidence="3">Deoxyribodipyrimidine photo-lyase</fullName>
        <ecNumber evidence="2">4.1.99.3</ecNumber>
    </recommendedName>
</protein>
<evidence type="ECO:0000256" key="2">
    <source>
        <dbReference type="ARBA" id="ARBA00013149"/>
    </source>
</evidence>
<evidence type="ECO:0000256" key="9">
    <source>
        <dbReference type="PIRSR" id="PIRSR602081-2"/>
    </source>
</evidence>
<feature type="site" description="Electron transfer via tryptophanyl radical" evidence="9">
    <location>
        <position position="317"/>
    </location>
</feature>
<dbReference type="GO" id="GO:0071949">
    <property type="term" value="F:FAD binding"/>
    <property type="evidence" value="ECO:0007669"/>
    <property type="project" value="TreeGrafter"/>
</dbReference>
<dbReference type="RefSeq" id="WP_099304385.1">
    <property type="nucleotide sequence ID" value="NZ_PDVP01000002.1"/>
</dbReference>
<proteinExistence type="inferred from homology"/>
<dbReference type="GO" id="GO:0003677">
    <property type="term" value="F:DNA binding"/>
    <property type="evidence" value="ECO:0007669"/>
    <property type="project" value="TreeGrafter"/>
</dbReference>
<dbReference type="InterPro" id="IPR018394">
    <property type="entry name" value="DNA_photolyase_1_CS_C"/>
</dbReference>
<dbReference type="PANTHER" id="PTHR11455">
    <property type="entry name" value="CRYPTOCHROME"/>
    <property type="match status" value="1"/>
</dbReference>